<dbReference type="SMART" id="SM00304">
    <property type="entry name" value="HAMP"/>
    <property type="match status" value="1"/>
</dbReference>
<dbReference type="InterPro" id="IPR004089">
    <property type="entry name" value="MCPsignal_dom"/>
</dbReference>
<keyword evidence="16" id="KW-1185">Reference proteome</keyword>
<dbReference type="PROSITE" id="PS50111">
    <property type="entry name" value="CHEMOTAXIS_TRANSDUC_2"/>
    <property type="match status" value="1"/>
</dbReference>
<accession>A0ABS2Q8J0</accession>
<dbReference type="SMART" id="SM00283">
    <property type="entry name" value="MA"/>
    <property type="match status" value="1"/>
</dbReference>
<keyword evidence="3" id="KW-0488">Methylation</keyword>
<dbReference type="EMBL" id="JAFBEV010000012">
    <property type="protein sequence ID" value="MBM7658103.1"/>
    <property type="molecule type" value="Genomic_DNA"/>
</dbReference>
<dbReference type="Pfam" id="PF00672">
    <property type="entry name" value="HAMP"/>
    <property type="match status" value="1"/>
</dbReference>
<keyword evidence="5 12" id="KW-0812">Transmembrane</keyword>
<evidence type="ECO:0000259" key="14">
    <source>
        <dbReference type="PROSITE" id="PS50885"/>
    </source>
</evidence>
<evidence type="ECO:0000256" key="7">
    <source>
        <dbReference type="ARBA" id="ARBA00023136"/>
    </source>
</evidence>
<keyword evidence="7 12" id="KW-0472">Membrane</keyword>
<dbReference type="Pfam" id="PF00015">
    <property type="entry name" value="MCPsignal"/>
    <property type="match status" value="1"/>
</dbReference>
<evidence type="ECO:0000256" key="6">
    <source>
        <dbReference type="ARBA" id="ARBA00022989"/>
    </source>
</evidence>
<keyword evidence="4" id="KW-0145">Chemotaxis</keyword>
<evidence type="ECO:0000256" key="9">
    <source>
        <dbReference type="ARBA" id="ARBA00029447"/>
    </source>
</evidence>
<name>A0ABS2Q8J0_9BACL</name>
<evidence type="ECO:0000256" key="11">
    <source>
        <dbReference type="SAM" id="Coils"/>
    </source>
</evidence>
<protein>
    <submittedName>
        <fullName evidence="15">Methyl-accepting chemotaxis protein</fullName>
    </submittedName>
</protein>
<keyword evidence="8 10" id="KW-0807">Transducer</keyword>
<proteinExistence type="inferred from homology"/>
<evidence type="ECO:0000256" key="10">
    <source>
        <dbReference type="PROSITE-ProRule" id="PRU00284"/>
    </source>
</evidence>
<evidence type="ECO:0000256" key="1">
    <source>
        <dbReference type="ARBA" id="ARBA00004651"/>
    </source>
</evidence>
<dbReference type="Gene3D" id="6.10.340.10">
    <property type="match status" value="1"/>
</dbReference>
<evidence type="ECO:0000313" key="15">
    <source>
        <dbReference type="EMBL" id="MBM7658103.1"/>
    </source>
</evidence>
<reference evidence="15 16" key="1">
    <citation type="submission" date="2021-01" db="EMBL/GenBank/DDBJ databases">
        <title>Genomic Encyclopedia of Type Strains, Phase IV (KMG-IV): sequencing the most valuable type-strain genomes for metagenomic binning, comparative biology and taxonomic classification.</title>
        <authorList>
            <person name="Goeker M."/>
        </authorList>
    </citation>
    <scope>NUCLEOTIDE SEQUENCE [LARGE SCALE GENOMIC DNA]</scope>
    <source>
        <strain evidence="15 16">DSM 100968</strain>
    </source>
</reference>
<dbReference type="InterPro" id="IPR029151">
    <property type="entry name" value="Sensor-like_sf"/>
</dbReference>
<dbReference type="InterPro" id="IPR033479">
    <property type="entry name" value="dCache_1"/>
</dbReference>
<dbReference type="CDD" id="cd06225">
    <property type="entry name" value="HAMP"/>
    <property type="match status" value="1"/>
</dbReference>
<dbReference type="Gene3D" id="1.10.287.950">
    <property type="entry name" value="Methyl-accepting chemotaxis protein"/>
    <property type="match status" value="1"/>
</dbReference>
<keyword evidence="6 12" id="KW-1133">Transmembrane helix</keyword>
<evidence type="ECO:0000256" key="5">
    <source>
        <dbReference type="ARBA" id="ARBA00022692"/>
    </source>
</evidence>
<feature type="coiled-coil region" evidence="11">
    <location>
        <begin position="611"/>
        <end position="656"/>
    </location>
</feature>
<dbReference type="Proteomes" id="UP000823201">
    <property type="component" value="Unassembled WGS sequence"/>
</dbReference>
<dbReference type="InterPro" id="IPR003660">
    <property type="entry name" value="HAMP_dom"/>
</dbReference>
<feature type="transmembrane region" description="Helical" evidence="12">
    <location>
        <begin position="286"/>
        <end position="308"/>
    </location>
</feature>
<keyword evidence="2" id="KW-1003">Cell membrane</keyword>
<evidence type="ECO:0000259" key="13">
    <source>
        <dbReference type="PROSITE" id="PS50111"/>
    </source>
</evidence>
<dbReference type="CDD" id="cd12912">
    <property type="entry name" value="PDC2_MCP_like"/>
    <property type="match status" value="1"/>
</dbReference>
<dbReference type="PANTHER" id="PTHR32089:SF114">
    <property type="entry name" value="METHYL-ACCEPTING CHEMOTAXIS PROTEIN MCPB"/>
    <property type="match status" value="1"/>
</dbReference>
<dbReference type="Gene3D" id="3.30.450.20">
    <property type="entry name" value="PAS domain"/>
    <property type="match status" value="2"/>
</dbReference>
<comment type="subcellular location">
    <subcellularLocation>
        <location evidence="1">Cell membrane</location>
        <topology evidence="1">Multi-pass membrane protein</topology>
    </subcellularLocation>
</comment>
<evidence type="ECO:0000256" key="12">
    <source>
        <dbReference type="SAM" id="Phobius"/>
    </source>
</evidence>
<dbReference type="SUPFAM" id="SSF103190">
    <property type="entry name" value="Sensory domain-like"/>
    <property type="match status" value="1"/>
</dbReference>
<dbReference type="PROSITE" id="PS50885">
    <property type="entry name" value="HAMP"/>
    <property type="match status" value="1"/>
</dbReference>
<evidence type="ECO:0000256" key="2">
    <source>
        <dbReference type="ARBA" id="ARBA00022475"/>
    </source>
</evidence>
<keyword evidence="11" id="KW-0175">Coiled coil</keyword>
<comment type="similarity">
    <text evidence="9">Belongs to the methyl-accepting chemotaxis (MCP) protein family.</text>
</comment>
<sequence length="666" mass="72706">MKESKKKKRKSLSLKRVLIVSILLFTLLPATIVGLMSYINSENALKNQMANSAEISVKLLNENLSQDMLKEEARLTYLAKHISAQSVNTGKYNTATSVLLSQKDSDNSSAQVYIGTNKGIFINEPQPKDRTATLDPRERPWYQAAMRHPNQLTVTDPYRSIILKKTVVTLSMTTADGKGVVGIDLKLDALKNMVKKVEIGQHGYSFILTRSGTIIAHPLLNAGAQSTNKNLIQRLGVSKGMADGVYKGLAFHDAFDTNQVTGWKVVGSMASIDIENSTRAILVKTFVITLITTLIAFFIALFGVLFLIRPIRQLINVAKDVEQKKLTSRANVHSFQEFEHLGEGFNRMIDELQHVLTHVDEKSAALAASSEELTASTEENKATADEVAHAIQEIAIDAQDQAQEVSQSQKNAEIINKEIASLKGQTNVLESESSDAITKVASGKQSLGQLIGQIKTIRTTNDQVNQSLDDLVTQMQLIDETNQMISDVAGQTHLLALNAAIEAARAGEHGKGFAVVAEEIRKLSEQSAGSTRQIMEVEETVFAKLHELSASIETSDHEVKKGMQVADQAGESFTAIENTVSLAVKSTGQMTGSIKKIADEISQIVGTIEHIAQLSEKTSSLTENVSAAAEEQSASMEEIANNATQLSSMADELRQIVNQFEMKKEK</sequence>
<feature type="domain" description="Methyl-accepting transducer" evidence="13">
    <location>
        <begin position="376"/>
        <end position="647"/>
    </location>
</feature>
<feature type="domain" description="HAMP" evidence="14">
    <location>
        <begin position="305"/>
        <end position="357"/>
    </location>
</feature>
<dbReference type="Pfam" id="PF02743">
    <property type="entry name" value="dCache_1"/>
    <property type="match status" value="1"/>
</dbReference>
<evidence type="ECO:0000313" key="16">
    <source>
        <dbReference type="Proteomes" id="UP000823201"/>
    </source>
</evidence>
<dbReference type="CDD" id="cd18773">
    <property type="entry name" value="PDC1_HK_sensor"/>
    <property type="match status" value="1"/>
</dbReference>
<gene>
    <name evidence="15" type="ORF">JOC27_001556</name>
</gene>
<evidence type="ECO:0000256" key="8">
    <source>
        <dbReference type="ARBA" id="ARBA00023224"/>
    </source>
</evidence>
<dbReference type="SUPFAM" id="SSF58104">
    <property type="entry name" value="Methyl-accepting chemotaxis protein (MCP) signaling domain"/>
    <property type="match status" value="1"/>
</dbReference>
<evidence type="ECO:0000256" key="3">
    <source>
        <dbReference type="ARBA" id="ARBA00022481"/>
    </source>
</evidence>
<organism evidence="15 16">
    <name type="scientific">Sporolactobacillus spathodeae</name>
    <dbReference type="NCBI Taxonomy" id="1465502"/>
    <lineage>
        <taxon>Bacteria</taxon>
        <taxon>Bacillati</taxon>
        <taxon>Bacillota</taxon>
        <taxon>Bacilli</taxon>
        <taxon>Bacillales</taxon>
        <taxon>Sporolactobacillaceae</taxon>
        <taxon>Sporolactobacillus</taxon>
    </lineage>
</organism>
<evidence type="ECO:0000256" key="4">
    <source>
        <dbReference type="ARBA" id="ARBA00022500"/>
    </source>
</evidence>
<dbReference type="PANTHER" id="PTHR32089">
    <property type="entry name" value="METHYL-ACCEPTING CHEMOTAXIS PROTEIN MCPB"/>
    <property type="match status" value="1"/>
</dbReference>
<dbReference type="RefSeq" id="WP_205006633.1">
    <property type="nucleotide sequence ID" value="NZ_CBCRXA010000018.1"/>
</dbReference>
<comment type="caution">
    <text evidence="15">The sequence shown here is derived from an EMBL/GenBank/DDBJ whole genome shotgun (WGS) entry which is preliminary data.</text>
</comment>